<feature type="transmembrane region" description="Helical" evidence="1">
    <location>
        <begin position="130"/>
        <end position="157"/>
    </location>
</feature>
<dbReference type="EMBL" id="JABFTP020000165">
    <property type="protein sequence ID" value="KAL3285275.1"/>
    <property type="molecule type" value="Genomic_DNA"/>
</dbReference>
<sequence length="246" mass="27768">MTQISAEKKLAIVYGITIAMGLITIITTSIAWSHWRSSLDHCIYKNCSCILFGEHTPNIFEGGPQVPCIFITYGPILNILFAAAFVCFHGYRYLFLRKSPNARTIMRKNRDGETIHMAVQSEDSSPLPKCFWVTLSTLTVSFTIYSLVHYVIFLIGYKQTCNEYRKTLENELGLRGSALPVIYSRLSCGGIYDFMDYLHPVPENSYRYGIIDTGLILSLGLTGSFVATILFVIASIYNIKRAKIRN</sequence>
<proteinExistence type="predicted"/>
<dbReference type="Proteomes" id="UP001516400">
    <property type="component" value="Unassembled WGS sequence"/>
</dbReference>
<comment type="caution">
    <text evidence="2">The sequence shown here is derived from an EMBL/GenBank/DDBJ whole genome shotgun (WGS) entry which is preliminary data.</text>
</comment>
<keyword evidence="1" id="KW-0812">Transmembrane</keyword>
<protein>
    <submittedName>
        <fullName evidence="2">Uncharacterized protein</fullName>
    </submittedName>
</protein>
<accession>A0ABD2P3V9</accession>
<keyword evidence="1" id="KW-0472">Membrane</keyword>
<keyword evidence="1" id="KW-1133">Transmembrane helix</keyword>
<evidence type="ECO:0000313" key="3">
    <source>
        <dbReference type="Proteomes" id="UP001516400"/>
    </source>
</evidence>
<organism evidence="2 3">
    <name type="scientific">Cryptolaemus montrouzieri</name>
    <dbReference type="NCBI Taxonomy" id="559131"/>
    <lineage>
        <taxon>Eukaryota</taxon>
        <taxon>Metazoa</taxon>
        <taxon>Ecdysozoa</taxon>
        <taxon>Arthropoda</taxon>
        <taxon>Hexapoda</taxon>
        <taxon>Insecta</taxon>
        <taxon>Pterygota</taxon>
        <taxon>Neoptera</taxon>
        <taxon>Endopterygota</taxon>
        <taxon>Coleoptera</taxon>
        <taxon>Polyphaga</taxon>
        <taxon>Cucujiformia</taxon>
        <taxon>Coccinelloidea</taxon>
        <taxon>Coccinellidae</taxon>
        <taxon>Scymninae</taxon>
        <taxon>Scymnini</taxon>
        <taxon>Cryptolaemus</taxon>
    </lineage>
</organism>
<gene>
    <name evidence="2" type="ORF">HHI36_019385</name>
</gene>
<feature type="transmembrane region" description="Helical" evidence="1">
    <location>
        <begin position="215"/>
        <end position="237"/>
    </location>
</feature>
<reference evidence="2 3" key="1">
    <citation type="journal article" date="2021" name="BMC Biol.">
        <title>Horizontally acquired antibacterial genes associated with adaptive radiation of ladybird beetles.</title>
        <authorList>
            <person name="Li H.S."/>
            <person name="Tang X.F."/>
            <person name="Huang Y.H."/>
            <person name="Xu Z.Y."/>
            <person name="Chen M.L."/>
            <person name="Du X.Y."/>
            <person name="Qiu B.Y."/>
            <person name="Chen P.T."/>
            <person name="Zhang W."/>
            <person name="Slipinski A."/>
            <person name="Escalona H.E."/>
            <person name="Waterhouse R.M."/>
            <person name="Zwick A."/>
            <person name="Pang H."/>
        </authorList>
    </citation>
    <scope>NUCLEOTIDE SEQUENCE [LARGE SCALE GENOMIC DNA]</scope>
    <source>
        <strain evidence="2">SYSU2018</strain>
    </source>
</reference>
<name>A0ABD2P3V9_9CUCU</name>
<evidence type="ECO:0000313" key="2">
    <source>
        <dbReference type="EMBL" id="KAL3285275.1"/>
    </source>
</evidence>
<dbReference type="AlphaFoldDB" id="A0ABD2P3V9"/>
<evidence type="ECO:0000256" key="1">
    <source>
        <dbReference type="SAM" id="Phobius"/>
    </source>
</evidence>
<feature type="transmembrane region" description="Helical" evidence="1">
    <location>
        <begin position="12"/>
        <end position="32"/>
    </location>
</feature>
<keyword evidence="3" id="KW-1185">Reference proteome</keyword>
<feature type="transmembrane region" description="Helical" evidence="1">
    <location>
        <begin position="70"/>
        <end position="91"/>
    </location>
</feature>